<dbReference type="EMBL" id="FOBS01000004">
    <property type="protein sequence ID" value="SEM11603.1"/>
    <property type="molecule type" value="Genomic_DNA"/>
</dbReference>
<dbReference type="Proteomes" id="UP000198744">
    <property type="component" value="Unassembled WGS sequence"/>
</dbReference>
<gene>
    <name evidence="1" type="ORF">SAMN04489760_104133</name>
</gene>
<dbReference type="OrthoDB" id="148580at2"/>
<name>A0A1H7VQQ6_9BACT</name>
<evidence type="ECO:0008006" key="3">
    <source>
        <dbReference type="Google" id="ProtNLM"/>
    </source>
</evidence>
<proteinExistence type="predicted"/>
<dbReference type="Gene3D" id="3.40.50.1000">
    <property type="entry name" value="HAD superfamily/HAD-like"/>
    <property type="match status" value="1"/>
</dbReference>
<dbReference type="InterPro" id="IPR023214">
    <property type="entry name" value="HAD_sf"/>
</dbReference>
<dbReference type="AlphaFoldDB" id="A0A1H7VQQ6"/>
<evidence type="ECO:0000313" key="2">
    <source>
        <dbReference type="Proteomes" id="UP000198744"/>
    </source>
</evidence>
<evidence type="ECO:0000313" key="1">
    <source>
        <dbReference type="EMBL" id="SEM11603.1"/>
    </source>
</evidence>
<dbReference type="STRING" id="43775.SAMN04489760_104133"/>
<dbReference type="RefSeq" id="WP_093882488.1">
    <property type="nucleotide sequence ID" value="NZ_FOBS01000004.1"/>
</dbReference>
<protein>
    <recommendedName>
        <fullName evidence="3">FMN phosphatase YigB, HAD superfamily</fullName>
    </recommendedName>
</protein>
<reference evidence="1 2" key="1">
    <citation type="submission" date="2016-10" db="EMBL/GenBank/DDBJ databases">
        <authorList>
            <person name="de Groot N.N."/>
        </authorList>
    </citation>
    <scope>NUCLEOTIDE SEQUENCE [LARGE SCALE GENOMIC DNA]</scope>
    <source>
        <strain evidence="1 2">DSM 8423</strain>
    </source>
</reference>
<keyword evidence="2" id="KW-1185">Reference proteome</keyword>
<organism evidence="1 2">
    <name type="scientific">Syntrophus gentianae</name>
    <dbReference type="NCBI Taxonomy" id="43775"/>
    <lineage>
        <taxon>Bacteria</taxon>
        <taxon>Pseudomonadati</taxon>
        <taxon>Thermodesulfobacteriota</taxon>
        <taxon>Syntrophia</taxon>
        <taxon>Syntrophales</taxon>
        <taxon>Syntrophaceae</taxon>
        <taxon>Syntrophus</taxon>
    </lineage>
</organism>
<accession>A0A1H7VQQ6</accession>
<sequence>MNPDKLILFDYSGTLSLQAVLFGQEDSLRSALEQSGFARLGVTPARFWEEIVNPTWEEGSTTQVGYRQVMLRGLVEGTGFQKAGAEPASLPDLEGIVADFVNSYLAASRMEEAWRLLLRELPNQRGLCTVIATDHYAEATPAILRYLADWDIPALAAKEAFDTAQPAALIVANSADLGAHKDSPSFWQPLKSGLGLHELKDILLVDDFGYNEQAGDAYGERKRVQQREDKTAWLLREVFSVEPRIFRFFLEKGKKEQGYANLMRRVALLMDEFLDRENG</sequence>